<organism evidence="6 7">
    <name type="scientific">Bacteroides ovatus</name>
    <dbReference type="NCBI Taxonomy" id="28116"/>
    <lineage>
        <taxon>Bacteria</taxon>
        <taxon>Pseudomonadati</taxon>
        <taxon>Bacteroidota</taxon>
        <taxon>Bacteroidia</taxon>
        <taxon>Bacteroidales</taxon>
        <taxon>Bacteroidaceae</taxon>
        <taxon>Bacteroides</taxon>
    </lineage>
</organism>
<name>A0A642C4H5_BACOV</name>
<reference evidence="6 7" key="1">
    <citation type="journal article" date="2019" name="Nat. Med.">
        <title>A library of human gut bacterial isolates paired with longitudinal multiomics data enables mechanistic microbiome research.</title>
        <authorList>
            <person name="Poyet M."/>
            <person name="Groussin M."/>
            <person name="Gibbons S.M."/>
            <person name="Avila-Pacheco J."/>
            <person name="Jiang X."/>
            <person name="Kearney S.M."/>
            <person name="Perrotta A.R."/>
            <person name="Berdy B."/>
            <person name="Zhao S."/>
            <person name="Lieberman T.D."/>
            <person name="Swanson P.K."/>
            <person name="Smith M."/>
            <person name="Roesemann S."/>
            <person name="Alexander J.E."/>
            <person name="Rich S.A."/>
            <person name="Livny J."/>
            <person name="Vlamakis H."/>
            <person name="Clish C."/>
            <person name="Bullock K."/>
            <person name="Deik A."/>
            <person name="Scott J."/>
            <person name="Pierce K.A."/>
            <person name="Xavier R.J."/>
            <person name="Alm E.J."/>
        </authorList>
    </citation>
    <scope>NUCLEOTIDE SEQUENCE [LARGE SCALE GENOMIC DNA]</scope>
    <source>
        <strain evidence="6 7">BIOML-A14</strain>
    </source>
</reference>
<comment type="catalytic activity">
    <reaction evidence="1">
        <text>Hydrolysis of terminal non-reducing N-acetyl-D-hexosamine residues in N-acetyl-beta-D-hexosaminides.</text>
        <dbReference type="EC" id="3.2.1.52"/>
    </reaction>
</comment>
<dbReference type="EC" id="3.2.1.52" evidence="3"/>
<evidence type="ECO:0000256" key="4">
    <source>
        <dbReference type="ARBA" id="ARBA00022801"/>
    </source>
</evidence>
<evidence type="ECO:0000259" key="5">
    <source>
        <dbReference type="Pfam" id="PF00728"/>
    </source>
</evidence>
<dbReference type="AlphaFoldDB" id="A0A642C4H5"/>
<sequence length="114" mass="13452">VYAFPDKWFAEWGVSASDLSHVKGIQANTWTELMHTKDRVDFMIFPRLCALAESAWSAPTVKDYDKFLSRMEDAFTLFDKLNIYYFDYRNPQHHPEPAGPVIKKKEKIQMDFRD</sequence>
<proteinExistence type="inferred from homology"/>
<evidence type="ECO:0000313" key="6">
    <source>
        <dbReference type="EMBL" id="KAA4658469.1"/>
    </source>
</evidence>
<keyword evidence="4 6" id="KW-0378">Hydrolase</keyword>
<dbReference type="GO" id="GO:0016020">
    <property type="term" value="C:membrane"/>
    <property type="evidence" value="ECO:0007669"/>
    <property type="project" value="TreeGrafter"/>
</dbReference>
<feature type="domain" description="Glycoside hydrolase family 20 catalytic" evidence="5">
    <location>
        <begin position="7"/>
        <end position="58"/>
    </location>
</feature>
<evidence type="ECO:0000256" key="3">
    <source>
        <dbReference type="ARBA" id="ARBA00012663"/>
    </source>
</evidence>
<evidence type="ECO:0000256" key="2">
    <source>
        <dbReference type="ARBA" id="ARBA00006285"/>
    </source>
</evidence>
<feature type="non-terminal residue" evidence="6">
    <location>
        <position position="1"/>
    </location>
</feature>
<dbReference type="EMBL" id="VWFO01000244">
    <property type="protein sequence ID" value="KAA4658469.1"/>
    <property type="molecule type" value="Genomic_DNA"/>
</dbReference>
<dbReference type="PANTHER" id="PTHR22600">
    <property type="entry name" value="BETA-HEXOSAMINIDASE"/>
    <property type="match status" value="1"/>
</dbReference>
<comment type="caution">
    <text evidence="6">The sequence shown here is derived from an EMBL/GenBank/DDBJ whole genome shotgun (WGS) entry which is preliminary data.</text>
</comment>
<dbReference type="InterPro" id="IPR015883">
    <property type="entry name" value="Glyco_hydro_20_cat"/>
</dbReference>
<dbReference type="Gene3D" id="3.20.20.80">
    <property type="entry name" value="Glycosidases"/>
    <property type="match status" value="1"/>
</dbReference>
<protein>
    <recommendedName>
        <fullName evidence="3">beta-N-acetylhexosaminidase</fullName>
        <ecNumber evidence="3">3.2.1.52</ecNumber>
    </recommendedName>
</protein>
<evidence type="ECO:0000313" key="7">
    <source>
        <dbReference type="Proteomes" id="UP000435985"/>
    </source>
</evidence>
<evidence type="ECO:0000256" key="1">
    <source>
        <dbReference type="ARBA" id="ARBA00001231"/>
    </source>
</evidence>
<dbReference type="Proteomes" id="UP000435985">
    <property type="component" value="Unassembled WGS sequence"/>
</dbReference>
<comment type="similarity">
    <text evidence="2">Belongs to the glycosyl hydrolase 20 family.</text>
</comment>
<accession>A0A642C4H5</accession>
<dbReference type="InterPro" id="IPR025705">
    <property type="entry name" value="Beta_hexosaminidase_sua/sub"/>
</dbReference>
<dbReference type="Pfam" id="PF00728">
    <property type="entry name" value="Glyco_hydro_20"/>
    <property type="match status" value="1"/>
</dbReference>
<dbReference type="InterPro" id="IPR017853">
    <property type="entry name" value="GH"/>
</dbReference>
<dbReference type="GO" id="GO:0005975">
    <property type="term" value="P:carbohydrate metabolic process"/>
    <property type="evidence" value="ECO:0007669"/>
    <property type="project" value="InterPro"/>
</dbReference>
<dbReference type="GO" id="GO:0004563">
    <property type="term" value="F:beta-N-acetylhexosaminidase activity"/>
    <property type="evidence" value="ECO:0007669"/>
    <property type="project" value="UniProtKB-EC"/>
</dbReference>
<dbReference type="GO" id="GO:0030203">
    <property type="term" value="P:glycosaminoglycan metabolic process"/>
    <property type="evidence" value="ECO:0007669"/>
    <property type="project" value="TreeGrafter"/>
</dbReference>
<gene>
    <name evidence="6" type="ORF">F3B98_28735</name>
</gene>
<dbReference type="PANTHER" id="PTHR22600:SF57">
    <property type="entry name" value="BETA-N-ACETYLHEXOSAMINIDASE"/>
    <property type="match status" value="1"/>
</dbReference>
<dbReference type="SUPFAM" id="SSF51445">
    <property type="entry name" value="(Trans)glycosidases"/>
    <property type="match status" value="1"/>
</dbReference>